<gene>
    <name evidence="2" type="ordered locus">IALB_1322</name>
</gene>
<dbReference type="eggNOG" id="ENOG5033UIJ">
    <property type="taxonomic scope" value="Bacteria"/>
</dbReference>
<evidence type="ECO:0000313" key="2">
    <source>
        <dbReference type="EMBL" id="AFH49032.1"/>
    </source>
</evidence>
<accession>I0AJ75</accession>
<dbReference type="KEGG" id="ial:IALB_1322"/>
<evidence type="ECO:0000256" key="1">
    <source>
        <dbReference type="SAM" id="SignalP"/>
    </source>
</evidence>
<dbReference type="EMBL" id="CP003418">
    <property type="protein sequence ID" value="AFH49032.1"/>
    <property type="molecule type" value="Genomic_DNA"/>
</dbReference>
<dbReference type="HOGENOM" id="CLU_475486_0_0_10"/>
<reference evidence="2 3" key="1">
    <citation type="journal article" date="2012" name="Front. Microbiol.">
        <title>Complete genome of Ignavibacterium album, a metabolically versatile, flagellated, facultative anaerobe from the phylum Chlorobi.</title>
        <authorList>
            <person name="Liu Z."/>
            <person name="Frigaard N.-U."/>
            <person name="Vogl K."/>
            <person name="Iino T."/>
            <person name="Ohkuma M."/>
            <person name="Overmann J."/>
            <person name="Bryant D.A."/>
        </authorList>
    </citation>
    <scope>NUCLEOTIDE SEQUENCE [LARGE SCALE GENOMIC DNA]</scope>
    <source>
        <strain evidence="3">DSM 19864 / JCM 16511 / NBRC 101810 / Mat9-16</strain>
    </source>
</reference>
<organism evidence="2 3">
    <name type="scientific">Ignavibacterium album (strain DSM 19864 / JCM 16511 / NBRC 101810 / Mat9-16)</name>
    <dbReference type="NCBI Taxonomy" id="945713"/>
    <lineage>
        <taxon>Bacteria</taxon>
        <taxon>Pseudomonadati</taxon>
        <taxon>Ignavibacteriota</taxon>
        <taxon>Ignavibacteria</taxon>
        <taxon>Ignavibacteriales</taxon>
        <taxon>Ignavibacteriaceae</taxon>
        <taxon>Ignavibacterium</taxon>
    </lineage>
</organism>
<protein>
    <submittedName>
        <fullName evidence="2">Uncharacterized protein</fullName>
    </submittedName>
</protein>
<keyword evidence="3" id="KW-1185">Reference proteome</keyword>
<dbReference type="OrthoDB" id="9795316at2"/>
<feature type="chain" id="PRO_5003624466" evidence="1">
    <location>
        <begin position="25"/>
        <end position="584"/>
    </location>
</feature>
<evidence type="ECO:0000313" key="3">
    <source>
        <dbReference type="Proteomes" id="UP000007394"/>
    </source>
</evidence>
<sequence>MKRNLLKLFLILLLIFFYSQNTFSQNQTNLQLIGQKIIFKNPNQIKISENLLQFNKLKPIRFQSFNYSDFKLDKSSIIRLKNGKSISAEKFLTEVNEIEKKLNDFGYSLHNQENEITLGRFKYPYEHLQKQASLLNESAKSFKADNLKISPCGLINEKEIQSALKSGKPKESWPIKKSKNWSVELGNNNFGVEINSQLNYSAEEKNSSLLVNSDTEVDIRLKILDEEIPALKLIDRIFNTPSQNNILLFLMNNKAIQDNLNSAESKNYGRELNWESGIEFSLGPFSVKGIIRTNGNAGLIKNFNPSNQKLMEELFPFIDLDFSGEINAGFEIAEAGIEGKLKIIDDTLKIKRNLELKSCESENFFDYSFDVSNNLSALKGKIYAYIKIDYLIGSKKFILIFYDNQNGVSLTQNILKENYIQPTKRDRELWLEINRISGITNYSARNEKLNIIPRSFIIEVEAAGQSFRDTIIDWNKDGIIEQPINFKIPMLSSLSIPIKISVTEIYKIGELNLDAYLDFVKGESASIQICYNPVSRKIYGDINGVEEQELISSGDKNFYGERNHSIKFKLKPNLKFNSAPAKVK</sequence>
<dbReference type="STRING" id="945713.IALB_1322"/>
<dbReference type="AlphaFoldDB" id="I0AJ75"/>
<dbReference type="RefSeq" id="WP_014560187.1">
    <property type="nucleotide sequence ID" value="NC_017464.1"/>
</dbReference>
<dbReference type="Proteomes" id="UP000007394">
    <property type="component" value="Chromosome"/>
</dbReference>
<feature type="signal peptide" evidence="1">
    <location>
        <begin position="1"/>
        <end position="24"/>
    </location>
</feature>
<dbReference type="PATRIC" id="fig|945713.3.peg.1320"/>
<proteinExistence type="predicted"/>
<name>I0AJ75_IGNAJ</name>
<keyword evidence="1" id="KW-0732">Signal</keyword>